<proteinExistence type="inferred from homology"/>
<organism evidence="4 5">
    <name type="scientific">Hanseniaspora osmophila</name>
    <dbReference type="NCBI Taxonomy" id="56408"/>
    <lineage>
        <taxon>Eukaryota</taxon>
        <taxon>Fungi</taxon>
        <taxon>Dikarya</taxon>
        <taxon>Ascomycota</taxon>
        <taxon>Saccharomycotina</taxon>
        <taxon>Saccharomycetes</taxon>
        <taxon>Saccharomycodales</taxon>
        <taxon>Saccharomycodaceae</taxon>
        <taxon>Hanseniaspora</taxon>
    </lineage>
</organism>
<evidence type="ECO:0000256" key="2">
    <source>
        <dbReference type="ARBA" id="ARBA00022980"/>
    </source>
</evidence>
<dbReference type="OrthoDB" id="2501249at2759"/>
<dbReference type="AlphaFoldDB" id="A0A1E5RB32"/>
<evidence type="ECO:0000313" key="4">
    <source>
        <dbReference type="EMBL" id="OEJ84107.1"/>
    </source>
</evidence>
<comment type="caution">
    <text evidence="4">The sequence shown here is derived from an EMBL/GenBank/DDBJ whole genome shotgun (WGS) entry which is preliminary data.</text>
</comment>
<dbReference type="FunCoup" id="A0A1E5RB32">
    <property type="interactions" value="119"/>
</dbReference>
<gene>
    <name evidence="4" type="ORF">AWRI3579_g3031</name>
</gene>
<name>A0A1E5RB32_9ASCO</name>
<keyword evidence="2" id="KW-0689">Ribosomal protein</keyword>
<dbReference type="InParanoid" id="A0A1E5RB32"/>
<protein>
    <recommendedName>
        <fullName evidence="6">37S ribosomal protein MRP21, mitochondrial</fullName>
    </recommendedName>
</protein>
<comment type="similarity">
    <text evidence="1">Belongs to the bacterial ribosomal protein bS21 family.</text>
</comment>
<dbReference type="Pfam" id="PF01165">
    <property type="entry name" value="Ribosomal_S21"/>
    <property type="match status" value="1"/>
</dbReference>
<reference evidence="5" key="1">
    <citation type="journal article" date="2016" name="Genome Announc.">
        <title>Genome sequences of three species of Hanseniaspora isolated from spontaneous wine fermentations.</title>
        <authorList>
            <person name="Sternes P.R."/>
            <person name="Lee D."/>
            <person name="Kutyna D.R."/>
            <person name="Borneman A.R."/>
        </authorList>
    </citation>
    <scope>NUCLEOTIDE SEQUENCE [LARGE SCALE GENOMIC DNA]</scope>
    <source>
        <strain evidence="5">AWRI3579</strain>
    </source>
</reference>
<accession>A0A1E5RB32</accession>
<dbReference type="GO" id="GO:0070124">
    <property type="term" value="P:mitochondrial translational initiation"/>
    <property type="evidence" value="ECO:0007669"/>
    <property type="project" value="TreeGrafter"/>
</dbReference>
<keyword evidence="5" id="KW-1185">Reference proteome</keyword>
<dbReference type="EMBL" id="LPNM01000008">
    <property type="protein sequence ID" value="OEJ84107.1"/>
    <property type="molecule type" value="Genomic_DNA"/>
</dbReference>
<evidence type="ECO:0008006" key="6">
    <source>
        <dbReference type="Google" id="ProtNLM"/>
    </source>
</evidence>
<dbReference type="GO" id="GO:0003735">
    <property type="term" value="F:structural constituent of ribosome"/>
    <property type="evidence" value="ECO:0007669"/>
    <property type="project" value="InterPro"/>
</dbReference>
<dbReference type="STRING" id="56408.A0A1E5RB32"/>
<evidence type="ECO:0000313" key="5">
    <source>
        <dbReference type="Proteomes" id="UP000095728"/>
    </source>
</evidence>
<dbReference type="InterPro" id="IPR001911">
    <property type="entry name" value="Ribosomal_bS21"/>
</dbReference>
<evidence type="ECO:0000256" key="1">
    <source>
        <dbReference type="ARBA" id="ARBA00006640"/>
    </source>
</evidence>
<keyword evidence="3" id="KW-0687">Ribonucleoprotein</keyword>
<dbReference type="NCBIfam" id="TIGR00030">
    <property type="entry name" value="S21p"/>
    <property type="match status" value="1"/>
</dbReference>
<dbReference type="PANTHER" id="PTHR41237">
    <property type="entry name" value="37S RIBOSOMAL PROTEIN MRP21, MITOCHONDRIAL"/>
    <property type="match status" value="1"/>
</dbReference>
<dbReference type="PANTHER" id="PTHR41237:SF1">
    <property type="entry name" value="SMALL RIBOSOMAL SUBUNIT PROTEIN BS21M"/>
    <property type="match status" value="1"/>
</dbReference>
<dbReference type="InterPro" id="IPR052837">
    <property type="entry name" value="Mitoribosomal_bS21"/>
</dbReference>
<evidence type="ECO:0000256" key="3">
    <source>
        <dbReference type="ARBA" id="ARBA00023274"/>
    </source>
</evidence>
<dbReference type="Proteomes" id="UP000095728">
    <property type="component" value="Unassembled WGS sequence"/>
</dbReference>
<sequence>MFALRNQKYLGLVSTFKNQSLLLSTRLFSCSQISMQQGGQGKTGADDVLSNLVKDLNKSTSSSPSASAKFDNILDPSKLQKKKRFTFGSIDNNNPTMFGARGKESFLPTTQTIKRTVDEYHLTGPRAGRTVQVRNGDINMATRQLNRMLNDAKIAQTTMDQRYYIRPSKQKLLKKVRRKKREFSLAFGDLLRTVQEIKRKGY</sequence>
<dbReference type="GO" id="GO:0005763">
    <property type="term" value="C:mitochondrial small ribosomal subunit"/>
    <property type="evidence" value="ECO:0007669"/>
    <property type="project" value="TreeGrafter"/>
</dbReference>